<evidence type="ECO:0000256" key="3">
    <source>
        <dbReference type="ARBA" id="ARBA00019387"/>
    </source>
</evidence>
<comment type="caution">
    <text evidence="9">The sequence shown here is derived from an EMBL/GenBank/DDBJ whole genome shotgun (WGS) entry which is preliminary data.</text>
</comment>
<keyword evidence="5 7" id="KW-0802">TPR repeat</keyword>
<dbReference type="InterPro" id="IPR011990">
    <property type="entry name" value="TPR-like_helical_dom_sf"/>
</dbReference>
<dbReference type="PANTHER" id="PTHR14781">
    <property type="entry name" value="INTRAFLAGELLAR TRANSPORT PROTEIN 56"/>
    <property type="match status" value="1"/>
</dbReference>
<feature type="region of interest" description="Disordered" evidence="8">
    <location>
        <begin position="1"/>
        <end position="26"/>
    </location>
</feature>
<dbReference type="EMBL" id="MLAK01000939">
    <property type="protein sequence ID" value="OHT00759.1"/>
    <property type="molecule type" value="Genomic_DNA"/>
</dbReference>
<keyword evidence="4" id="KW-0677">Repeat</keyword>
<dbReference type="GO" id="GO:0035735">
    <property type="term" value="P:intraciliary transport involved in cilium assembly"/>
    <property type="evidence" value="ECO:0007669"/>
    <property type="project" value="TreeGrafter"/>
</dbReference>
<dbReference type="GO" id="GO:0097546">
    <property type="term" value="C:ciliary base"/>
    <property type="evidence" value="ECO:0007669"/>
    <property type="project" value="TreeGrafter"/>
</dbReference>
<dbReference type="GO" id="GO:0036064">
    <property type="term" value="C:ciliary basal body"/>
    <property type="evidence" value="ECO:0007669"/>
    <property type="project" value="TreeGrafter"/>
</dbReference>
<evidence type="ECO:0000256" key="6">
    <source>
        <dbReference type="ARBA" id="ARBA00023273"/>
    </source>
</evidence>
<feature type="compositionally biased region" description="Polar residues" evidence="8">
    <location>
        <begin position="11"/>
        <end position="26"/>
    </location>
</feature>
<protein>
    <recommendedName>
        <fullName evidence="3">Intraflagellar transport protein 56</fullName>
    </recommendedName>
</protein>
<dbReference type="InterPro" id="IPR030511">
    <property type="entry name" value="TTC26"/>
</dbReference>
<feature type="repeat" description="TPR" evidence="7">
    <location>
        <begin position="61"/>
        <end position="94"/>
    </location>
</feature>
<dbReference type="PROSITE" id="PS50005">
    <property type="entry name" value="TPR"/>
    <property type="match status" value="1"/>
</dbReference>
<dbReference type="Gene3D" id="1.25.40.10">
    <property type="entry name" value="Tetratricopeptide repeat domain"/>
    <property type="match status" value="3"/>
</dbReference>
<evidence type="ECO:0000256" key="1">
    <source>
        <dbReference type="ARBA" id="ARBA00004138"/>
    </source>
</evidence>
<sequence>MIVGGVKRKSSTQQVNKAENADNQQETPEEYVLRCIDSRDYSGASTFIEFVRDELKQPYTKELALWHGYSLFHIGQYSDAIDVYEKLLKEEPDDTILYLYIASCHFYNQDYEEARSNALRGPQCDFKTRLIFHIAHQTNDEQELFQAHSQLVGTLENQLSLAAIHYMRSHYQDAIEIYQRLLLEHPDFLALNVYIAMCQFKLEQYQESNEAVDLYLSVNSDSAIALNLKSCDYLRMFDPEIAESQLLQIKKFSSAAYEFVDTLITHNLCVFHNGDDGFTILPKLVPILSEARFNLSVMYMRENDAQEAFNLLQDYIPIELNESILKATVNLAIGQLNSEAAPIEEANSTFQEVGQMDVIKDTIQGREALASTKFIVGEYDETIRVLQTIEQFVGDMDEYNYDKGMALAALSRWAEAERYFLMVSNEKYIREIYYNSWLCRCYIKNGKAEAAWNLYNEATSPEDSKTLLNIIAADCFQTGQYYYAMRAYDVLSKYEVDPTFREGLIASAVGVFRGILTKKETSDKLSEVMSILGGEPEASDVLQTIQTYAMEAGDYADYGYE</sequence>
<dbReference type="OrthoDB" id="95390at2759"/>
<comment type="similarity">
    <text evidence="2">Belongs to the IFT56 family.</text>
</comment>
<evidence type="ECO:0000256" key="7">
    <source>
        <dbReference type="PROSITE-ProRule" id="PRU00339"/>
    </source>
</evidence>
<keyword evidence="6" id="KW-0966">Cell projection</keyword>
<dbReference type="AlphaFoldDB" id="A0A1J4JNP4"/>
<reference evidence="9" key="1">
    <citation type="submission" date="2016-10" db="EMBL/GenBank/DDBJ databases">
        <authorList>
            <person name="Benchimol M."/>
            <person name="Almeida L.G."/>
            <person name="Vasconcelos A.T."/>
            <person name="Perreira-Neves A."/>
            <person name="Rosa I.A."/>
            <person name="Tasca T."/>
            <person name="Bogo M.R."/>
            <person name="de Souza W."/>
        </authorList>
    </citation>
    <scope>NUCLEOTIDE SEQUENCE [LARGE SCALE GENOMIC DNA]</scope>
    <source>
        <strain evidence="9">K</strain>
    </source>
</reference>
<dbReference type="SUPFAM" id="SSF48452">
    <property type="entry name" value="TPR-like"/>
    <property type="match status" value="3"/>
</dbReference>
<dbReference type="VEuPathDB" id="TrichDB:TRFO_32444"/>
<dbReference type="GO" id="GO:0035720">
    <property type="term" value="P:intraciliary anterograde transport"/>
    <property type="evidence" value="ECO:0007669"/>
    <property type="project" value="TreeGrafter"/>
</dbReference>
<keyword evidence="10" id="KW-1185">Reference proteome</keyword>
<dbReference type="RefSeq" id="XP_068353895.1">
    <property type="nucleotide sequence ID" value="XM_068508500.1"/>
</dbReference>
<dbReference type="GeneID" id="94843204"/>
<organism evidence="9 10">
    <name type="scientific">Tritrichomonas foetus</name>
    <dbReference type="NCBI Taxonomy" id="1144522"/>
    <lineage>
        <taxon>Eukaryota</taxon>
        <taxon>Metamonada</taxon>
        <taxon>Parabasalia</taxon>
        <taxon>Tritrichomonadida</taxon>
        <taxon>Tritrichomonadidae</taxon>
        <taxon>Tritrichomonas</taxon>
    </lineage>
</organism>
<dbReference type="PANTHER" id="PTHR14781:SF0">
    <property type="entry name" value="INTRAFLAGELLAR TRANSPORT PROTEIN 56"/>
    <property type="match status" value="1"/>
</dbReference>
<dbReference type="GO" id="GO:0120170">
    <property type="term" value="F:intraciliary transport particle B binding"/>
    <property type="evidence" value="ECO:0007669"/>
    <property type="project" value="TreeGrafter"/>
</dbReference>
<evidence type="ECO:0000313" key="10">
    <source>
        <dbReference type="Proteomes" id="UP000179807"/>
    </source>
</evidence>
<dbReference type="FunFam" id="1.25.40.10:FF:001821">
    <property type="entry name" value="TPR Domain containing protein"/>
    <property type="match status" value="1"/>
</dbReference>
<gene>
    <name evidence="9" type="ORF">TRFO_32444</name>
</gene>
<dbReference type="GO" id="GO:0030992">
    <property type="term" value="C:intraciliary transport particle B"/>
    <property type="evidence" value="ECO:0007669"/>
    <property type="project" value="TreeGrafter"/>
</dbReference>
<evidence type="ECO:0000256" key="4">
    <source>
        <dbReference type="ARBA" id="ARBA00022737"/>
    </source>
</evidence>
<evidence type="ECO:0000256" key="5">
    <source>
        <dbReference type="ARBA" id="ARBA00022803"/>
    </source>
</evidence>
<dbReference type="Proteomes" id="UP000179807">
    <property type="component" value="Unassembled WGS sequence"/>
</dbReference>
<dbReference type="Pfam" id="PF13432">
    <property type="entry name" value="TPR_16"/>
    <property type="match status" value="1"/>
</dbReference>
<evidence type="ECO:0000256" key="8">
    <source>
        <dbReference type="SAM" id="MobiDB-lite"/>
    </source>
</evidence>
<accession>A0A1J4JNP4</accession>
<comment type="subcellular location">
    <subcellularLocation>
        <location evidence="1">Cell projection</location>
        <location evidence="1">Cilium</location>
    </subcellularLocation>
</comment>
<name>A0A1J4JNP4_9EUKA</name>
<feature type="compositionally biased region" description="Basic residues" evidence="8">
    <location>
        <begin position="1"/>
        <end position="10"/>
    </location>
</feature>
<evidence type="ECO:0000256" key="2">
    <source>
        <dbReference type="ARBA" id="ARBA00007834"/>
    </source>
</evidence>
<proteinExistence type="inferred from homology"/>
<dbReference type="InterPro" id="IPR019734">
    <property type="entry name" value="TPR_rpt"/>
</dbReference>
<evidence type="ECO:0000313" key="9">
    <source>
        <dbReference type="EMBL" id="OHT00759.1"/>
    </source>
</evidence>